<organism evidence="2 3">
    <name type="scientific">Duganella aceris</name>
    <dbReference type="NCBI Taxonomy" id="2703883"/>
    <lineage>
        <taxon>Bacteria</taxon>
        <taxon>Pseudomonadati</taxon>
        <taxon>Pseudomonadota</taxon>
        <taxon>Betaproteobacteria</taxon>
        <taxon>Burkholderiales</taxon>
        <taxon>Oxalobacteraceae</taxon>
        <taxon>Telluria group</taxon>
        <taxon>Duganella</taxon>
    </lineage>
</organism>
<proteinExistence type="predicted"/>
<evidence type="ECO:0000256" key="1">
    <source>
        <dbReference type="SAM" id="SignalP"/>
    </source>
</evidence>
<protein>
    <submittedName>
        <fullName evidence="2">Isoquinoline 1-oxidoreductase subunit</fullName>
    </submittedName>
</protein>
<accession>A0ABX0FQX2</accession>
<dbReference type="RefSeq" id="WP_166106925.1">
    <property type="nucleotide sequence ID" value="NZ_JAADJT010000011.1"/>
</dbReference>
<keyword evidence="3" id="KW-1185">Reference proteome</keyword>
<comment type="caution">
    <text evidence="2">The sequence shown here is derived from an EMBL/GenBank/DDBJ whole genome shotgun (WGS) entry which is preliminary data.</text>
</comment>
<dbReference type="Proteomes" id="UP000666369">
    <property type="component" value="Unassembled WGS sequence"/>
</dbReference>
<sequence>MKLRLAIIFLIVSSVNVGAQDGGTLLPPASFDNIADPAARSAALFLEASKVITHPRCLNCHPNGRVPTQGDNLRPHVPYINAGEAGMGKAGLSCTGCHQSRNVPVATQGSAFRSIPGHAPWMLAPASMAWQQKSVTEICRQIKDTSRNGGMSLAKIEEHMHKDALVGWAWHPGEGRVPAPGTQDQFGQLIQAWIKLGAACP</sequence>
<feature type="signal peptide" evidence="1">
    <location>
        <begin position="1"/>
        <end position="19"/>
    </location>
</feature>
<feature type="chain" id="PRO_5047071790" evidence="1">
    <location>
        <begin position="20"/>
        <end position="201"/>
    </location>
</feature>
<dbReference type="SUPFAM" id="SSF48695">
    <property type="entry name" value="Multiheme cytochromes"/>
    <property type="match status" value="1"/>
</dbReference>
<reference evidence="3" key="2">
    <citation type="submission" date="2023-07" db="EMBL/GenBank/DDBJ databases">
        <title>Duganella aceri sp. nov., isolated from tree sap.</title>
        <authorList>
            <person name="Kim I.S."/>
        </authorList>
    </citation>
    <scope>NUCLEOTIDE SEQUENCE [LARGE SCALE GENOMIC DNA]</scope>
    <source>
        <strain evidence="3">SAP-35</strain>
    </source>
</reference>
<dbReference type="InterPro" id="IPR036280">
    <property type="entry name" value="Multihaem_cyt_sf"/>
</dbReference>
<name>A0ABX0FQX2_9BURK</name>
<evidence type="ECO:0000313" key="3">
    <source>
        <dbReference type="Proteomes" id="UP000666369"/>
    </source>
</evidence>
<dbReference type="EMBL" id="JAADJT010000011">
    <property type="protein sequence ID" value="NGZ87051.1"/>
    <property type="molecule type" value="Genomic_DNA"/>
</dbReference>
<evidence type="ECO:0000313" key="2">
    <source>
        <dbReference type="EMBL" id="NGZ87051.1"/>
    </source>
</evidence>
<gene>
    <name evidence="2" type="ORF">GW587_22675</name>
</gene>
<keyword evidence="1" id="KW-0732">Signal</keyword>
<reference evidence="2 3" key="1">
    <citation type="submission" date="2020-01" db="EMBL/GenBank/DDBJ databases">
        <authorList>
            <person name="Lee S.D."/>
        </authorList>
    </citation>
    <scope>NUCLEOTIDE SEQUENCE [LARGE SCALE GENOMIC DNA]</scope>
    <source>
        <strain evidence="2 3">SAP-35</strain>
    </source>
</reference>